<protein>
    <submittedName>
        <fullName evidence="1">Uncharacterized protein</fullName>
    </submittedName>
</protein>
<comment type="caution">
    <text evidence="1">The sequence shown here is derived from an EMBL/GenBank/DDBJ whole genome shotgun (WGS) entry which is preliminary data.</text>
</comment>
<dbReference type="EMBL" id="AEWJ01000054">
    <property type="protein sequence ID" value="EGD57670.1"/>
    <property type="molecule type" value="Genomic_DNA"/>
</dbReference>
<sequence length="45" mass="4839">MSRGKFRKGGAVRVFVSRFPAAAVPAALSVERLIGIVQELHCAIE</sequence>
<organism evidence="1 2">
    <name type="scientific">Novosphingobium nitrogenifigens DSM 19370</name>
    <dbReference type="NCBI Taxonomy" id="983920"/>
    <lineage>
        <taxon>Bacteria</taxon>
        <taxon>Pseudomonadati</taxon>
        <taxon>Pseudomonadota</taxon>
        <taxon>Alphaproteobacteria</taxon>
        <taxon>Sphingomonadales</taxon>
        <taxon>Sphingomonadaceae</taxon>
        <taxon>Novosphingobium</taxon>
    </lineage>
</organism>
<keyword evidence="2" id="KW-1185">Reference proteome</keyword>
<accession>F1ZCC3</accession>
<dbReference type="STRING" id="983920.Y88_2996"/>
<proteinExistence type="predicted"/>
<gene>
    <name evidence="1" type="ORF">Y88_2996</name>
</gene>
<evidence type="ECO:0000313" key="1">
    <source>
        <dbReference type="EMBL" id="EGD57670.1"/>
    </source>
</evidence>
<dbReference type="HOGENOM" id="CLU_3202714_0_0_5"/>
<evidence type="ECO:0000313" key="2">
    <source>
        <dbReference type="Proteomes" id="UP000004728"/>
    </source>
</evidence>
<reference evidence="1 2" key="1">
    <citation type="journal article" date="2012" name="J. Bacteriol.">
        <title>Draft Genome Sequence of Novosphingobium nitrogenifigens Y88T.</title>
        <authorList>
            <person name="Strabala T.J."/>
            <person name="Macdonald L."/>
            <person name="Liu V."/>
            <person name="Smit A.M."/>
        </authorList>
    </citation>
    <scope>NUCLEOTIDE SEQUENCE [LARGE SCALE GENOMIC DNA]</scope>
    <source>
        <strain evidence="1 2">DSM 19370</strain>
    </source>
</reference>
<dbReference type="InParanoid" id="F1ZCC3"/>
<dbReference type="Proteomes" id="UP000004728">
    <property type="component" value="Unassembled WGS sequence"/>
</dbReference>
<dbReference type="AlphaFoldDB" id="F1ZCC3"/>
<name>F1ZCC3_9SPHN</name>